<dbReference type="GO" id="GO:0003677">
    <property type="term" value="F:DNA binding"/>
    <property type="evidence" value="ECO:0007669"/>
    <property type="project" value="InterPro"/>
</dbReference>
<name>X1RXX8_9ZZZZ</name>
<dbReference type="PROSITE" id="PS51898">
    <property type="entry name" value="TYR_RECOMBINASE"/>
    <property type="match status" value="1"/>
</dbReference>
<accession>X1RXX8</accession>
<gene>
    <name evidence="3" type="ORF">S12H4_21796</name>
</gene>
<protein>
    <recommendedName>
        <fullName evidence="2">Tyr recombinase domain-containing protein</fullName>
    </recommendedName>
</protein>
<feature type="non-terminal residue" evidence="3">
    <location>
        <position position="1"/>
    </location>
</feature>
<organism evidence="3">
    <name type="scientific">marine sediment metagenome</name>
    <dbReference type="NCBI Taxonomy" id="412755"/>
    <lineage>
        <taxon>unclassified sequences</taxon>
        <taxon>metagenomes</taxon>
        <taxon>ecological metagenomes</taxon>
    </lineage>
</organism>
<dbReference type="InterPro" id="IPR050090">
    <property type="entry name" value="Tyrosine_recombinase_XerCD"/>
</dbReference>
<evidence type="ECO:0000313" key="3">
    <source>
        <dbReference type="EMBL" id="GAI85632.1"/>
    </source>
</evidence>
<dbReference type="AlphaFoldDB" id="X1RXX8"/>
<dbReference type="InterPro" id="IPR011010">
    <property type="entry name" value="DNA_brk_join_enz"/>
</dbReference>
<dbReference type="PANTHER" id="PTHR30349">
    <property type="entry name" value="PHAGE INTEGRASE-RELATED"/>
    <property type="match status" value="1"/>
</dbReference>
<dbReference type="SUPFAM" id="SSF56349">
    <property type="entry name" value="DNA breaking-rejoining enzymes"/>
    <property type="match status" value="1"/>
</dbReference>
<evidence type="ECO:0000259" key="2">
    <source>
        <dbReference type="PROSITE" id="PS51898"/>
    </source>
</evidence>
<comment type="caution">
    <text evidence="3">The sequence shown here is derived from an EMBL/GenBank/DDBJ whole genome shotgun (WGS) entry which is preliminary data.</text>
</comment>
<proteinExistence type="predicted"/>
<dbReference type="GO" id="GO:0006310">
    <property type="term" value="P:DNA recombination"/>
    <property type="evidence" value="ECO:0007669"/>
    <property type="project" value="UniProtKB-KW"/>
</dbReference>
<dbReference type="InterPro" id="IPR002104">
    <property type="entry name" value="Integrase_catalytic"/>
</dbReference>
<sequence>RVINTFTNEQISKLIEEFRRVDKSGYRNLAMVLLMLDSGIRVSELVGIELGEVNLAEGYIKISRAKGNRERMVPIGSLAQKSLWKYINHYRPQPLTHRVTGLFLSENGLPLTRNGVQQMLRRAGKRAGITGVRCSPHTFRHTFAKNYLLNGGDIFSLQRILGHSSLASVRVYLNLFTADIKKQHRRFSPIDNMVENRSLAALLCFGRHNGRGT</sequence>
<dbReference type="EMBL" id="BARW01011266">
    <property type="protein sequence ID" value="GAI85632.1"/>
    <property type="molecule type" value="Genomic_DNA"/>
</dbReference>
<dbReference type="Pfam" id="PF00589">
    <property type="entry name" value="Phage_integrase"/>
    <property type="match status" value="1"/>
</dbReference>
<dbReference type="GO" id="GO:0015074">
    <property type="term" value="P:DNA integration"/>
    <property type="evidence" value="ECO:0007669"/>
    <property type="project" value="InterPro"/>
</dbReference>
<dbReference type="PANTHER" id="PTHR30349:SF81">
    <property type="entry name" value="TYROSINE RECOMBINASE XERC"/>
    <property type="match status" value="1"/>
</dbReference>
<dbReference type="Gene3D" id="1.10.443.10">
    <property type="entry name" value="Intergrase catalytic core"/>
    <property type="match status" value="1"/>
</dbReference>
<dbReference type="InterPro" id="IPR013762">
    <property type="entry name" value="Integrase-like_cat_sf"/>
</dbReference>
<feature type="domain" description="Tyr recombinase" evidence="2">
    <location>
        <begin position="1"/>
        <end position="185"/>
    </location>
</feature>
<keyword evidence="1" id="KW-0233">DNA recombination</keyword>
<evidence type="ECO:0000256" key="1">
    <source>
        <dbReference type="ARBA" id="ARBA00023172"/>
    </source>
</evidence>
<reference evidence="3" key="1">
    <citation type="journal article" date="2014" name="Front. Microbiol.">
        <title>High frequency of phylogenetically diverse reductive dehalogenase-homologous genes in deep subseafloor sedimentary metagenomes.</title>
        <authorList>
            <person name="Kawai M."/>
            <person name="Futagami T."/>
            <person name="Toyoda A."/>
            <person name="Takaki Y."/>
            <person name="Nishi S."/>
            <person name="Hori S."/>
            <person name="Arai W."/>
            <person name="Tsubouchi T."/>
            <person name="Morono Y."/>
            <person name="Uchiyama I."/>
            <person name="Ito T."/>
            <person name="Fujiyama A."/>
            <person name="Inagaki F."/>
            <person name="Takami H."/>
        </authorList>
    </citation>
    <scope>NUCLEOTIDE SEQUENCE</scope>
    <source>
        <strain evidence="3">Expedition CK06-06</strain>
    </source>
</reference>